<accession>A0A414ST84</accession>
<protein>
    <submittedName>
        <fullName evidence="2">Uncharacterized protein</fullName>
    </submittedName>
</protein>
<reference evidence="2 3" key="1">
    <citation type="submission" date="2018-08" db="EMBL/GenBank/DDBJ databases">
        <title>A genome reference for cultivated species of the human gut microbiota.</title>
        <authorList>
            <person name="Zou Y."/>
            <person name="Xue W."/>
            <person name="Luo G."/>
        </authorList>
    </citation>
    <scope>NUCLEOTIDE SEQUENCE [LARGE SCALE GENOMIC DNA]</scope>
    <source>
        <strain evidence="2 3">AM22-22</strain>
    </source>
</reference>
<proteinExistence type="predicted"/>
<dbReference type="Proteomes" id="UP000284095">
    <property type="component" value="Unassembled WGS sequence"/>
</dbReference>
<dbReference type="EMBL" id="QRIC01000022">
    <property type="protein sequence ID" value="RHG24682.1"/>
    <property type="molecule type" value="Genomic_DNA"/>
</dbReference>
<keyword evidence="1" id="KW-0812">Transmembrane</keyword>
<name>A0A414ST84_9FIRM</name>
<evidence type="ECO:0000256" key="1">
    <source>
        <dbReference type="SAM" id="Phobius"/>
    </source>
</evidence>
<dbReference type="RefSeq" id="WP_118225174.1">
    <property type="nucleotide sequence ID" value="NZ_QRIC01000022.1"/>
</dbReference>
<keyword evidence="1" id="KW-0472">Membrane</keyword>
<feature type="transmembrane region" description="Helical" evidence="1">
    <location>
        <begin position="67"/>
        <end position="85"/>
    </location>
</feature>
<keyword evidence="3" id="KW-1185">Reference proteome</keyword>
<comment type="caution">
    <text evidence="2">The sequence shown here is derived from an EMBL/GenBank/DDBJ whole genome shotgun (WGS) entry which is preliminary data.</text>
</comment>
<organism evidence="2 3">
    <name type="scientific">Dorea longicatena</name>
    <dbReference type="NCBI Taxonomy" id="88431"/>
    <lineage>
        <taxon>Bacteria</taxon>
        <taxon>Bacillati</taxon>
        <taxon>Bacillota</taxon>
        <taxon>Clostridia</taxon>
        <taxon>Lachnospirales</taxon>
        <taxon>Lachnospiraceae</taxon>
        <taxon>Dorea</taxon>
    </lineage>
</organism>
<keyword evidence="1" id="KW-1133">Transmembrane helix</keyword>
<dbReference type="AlphaFoldDB" id="A0A414ST84"/>
<gene>
    <name evidence="2" type="ORF">DW265_09950</name>
</gene>
<evidence type="ECO:0000313" key="3">
    <source>
        <dbReference type="Proteomes" id="UP000284095"/>
    </source>
</evidence>
<evidence type="ECO:0000313" key="2">
    <source>
        <dbReference type="EMBL" id="RHG24682.1"/>
    </source>
</evidence>
<sequence length="95" mass="11506">MKKFWKRQCEIARTMMKSEVTDEYIQKEYNKIPVDEWDEMCIQVDTLLKKHNAPINDRRWNKMIEDFVVVAAMNGVNETVLYIAFMEWISKKENK</sequence>